<dbReference type="Gene3D" id="3.40.50.150">
    <property type="entry name" value="Vaccinia Virus protein VP39"/>
    <property type="match status" value="1"/>
</dbReference>
<keyword evidence="9" id="KW-1185">Reference proteome</keyword>
<proteinExistence type="inferred from homology"/>
<feature type="active site" evidence="5">
    <location>
        <position position="105"/>
    </location>
</feature>
<evidence type="ECO:0000256" key="3">
    <source>
        <dbReference type="ARBA" id="ARBA00022691"/>
    </source>
</evidence>
<evidence type="ECO:0000256" key="7">
    <source>
        <dbReference type="RuleBase" id="RU000417"/>
    </source>
</evidence>
<evidence type="ECO:0000256" key="6">
    <source>
        <dbReference type="RuleBase" id="RU000416"/>
    </source>
</evidence>
<dbReference type="EC" id="2.1.1.37" evidence="7"/>
<evidence type="ECO:0000313" key="9">
    <source>
        <dbReference type="Proteomes" id="UP000297604"/>
    </source>
</evidence>
<gene>
    <name evidence="8" type="ORF">E3O46_02100</name>
</gene>
<reference evidence="8 9" key="1">
    <citation type="submission" date="2019-03" db="EMBL/GenBank/DDBJ databases">
        <title>Genomics of glacier-inhabiting Cryobacterium strains.</title>
        <authorList>
            <person name="Liu Q."/>
            <person name="Xin Y.-H."/>
        </authorList>
    </citation>
    <scope>NUCLEOTIDE SEQUENCE [LARGE SCALE GENOMIC DNA]</scope>
    <source>
        <strain evidence="8 9">MDB1-5</strain>
    </source>
</reference>
<evidence type="ECO:0000256" key="1">
    <source>
        <dbReference type="ARBA" id="ARBA00022603"/>
    </source>
</evidence>
<keyword evidence="4" id="KW-0680">Restriction system</keyword>
<dbReference type="EMBL" id="SOFS01000007">
    <property type="protein sequence ID" value="TFC23381.1"/>
    <property type="molecule type" value="Genomic_DNA"/>
</dbReference>
<dbReference type="Proteomes" id="UP000297604">
    <property type="component" value="Unassembled WGS sequence"/>
</dbReference>
<protein>
    <recommendedName>
        <fullName evidence="7">Cytosine-specific methyltransferase</fullName>
        <ecNumber evidence="7">2.1.1.37</ecNumber>
    </recommendedName>
</protein>
<dbReference type="PANTHER" id="PTHR10629">
    <property type="entry name" value="CYTOSINE-SPECIFIC METHYLTRANSFERASE"/>
    <property type="match status" value="1"/>
</dbReference>
<comment type="similarity">
    <text evidence="5 6">Belongs to the class I-like SAM-binding methyltransferase superfamily. C5-methyltransferase family.</text>
</comment>
<keyword evidence="2 5" id="KW-0808">Transferase</keyword>
<dbReference type="PROSITE" id="PS00094">
    <property type="entry name" value="C5_MTASE_1"/>
    <property type="match status" value="1"/>
</dbReference>
<evidence type="ECO:0000256" key="4">
    <source>
        <dbReference type="ARBA" id="ARBA00022747"/>
    </source>
</evidence>
<dbReference type="NCBIfam" id="TIGR00675">
    <property type="entry name" value="dcm"/>
    <property type="match status" value="1"/>
</dbReference>
<accession>A0ABY2IUY4</accession>
<dbReference type="PROSITE" id="PS51679">
    <property type="entry name" value="SAM_MT_C5"/>
    <property type="match status" value="1"/>
</dbReference>
<comment type="catalytic activity">
    <reaction evidence="7">
        <text>a 2'-deoxycytidine in DNA + S-adenosyl-L-methionine = a 5-methyl-2'-deoxycytidine in DNA + S-adenosyl-L-homocysteine + H(+)</text>
        <dbReference type="Rhea" id="RHEA:13681"/>
        <dbReference type="Rhea" id="RHEA-COMP:11369"/>
        <dbReference type="Rhea" id="RHEA-COMP:11370"/>
        <dbReference type="ChEBI" id="CHEBI:15378"/>
        <dbReference type="ChEBI" id="CHEBI:57856"/>
        <dbReference type="ChEBI" id="CHEBI:59789"/>
        <dbReference type="ChEBI" id="CHEBI:85452"/>
        <dbReference type="ChEBI" id="CHEBI:85454"/>
        <dbReference type="EC" id="2.1.1.37"/>
    </reaction>
</comment>
<name>A0ABY2IUY4_9MICO</name>
<organism evidence="8 9">
    <name type="scientific">Cryobacterium glucosi</name>
    <dbReference type="NCBI Taxonomy" id="1259175"/>
    <lineage>
        <taxon>Bacteria</taxon>
        <taxon>Bacillati</taxon>
        <taxon>Actinomycetota</taxon>
        <taxon>Actinomycetes</taxon>
        <taxon>Micrococcales</taxon>
        <taxon>Microbacteriaceae</taxon>
        <taxon>Cryobacterium</taxon>
    </lineage>
</organism>
<dbReference type="PRINTS" id="PR00105">
    <property type="entry name" value="C5METTRFRASE"/>
</dbReference>
<dbReference type="InterPro" id="IPR001525">
    <property type="entry name" value="C5_MeTfrase"/>
</dbReference>
<dbReference type="InterPro" id="IPR050390">
    <property type="entry name" value="C5-Methyltransferase"/>
</dbReference>
<comment type="caution">
    <text evidence="8">The sequence shown here is derived from an EMBL/GenBank/DDBJ whole genome shotgun (WGS) entry which is preliminary data.</text>
</comment>
<keyword evidence="1 5" id="KW-0489">Methyltransferase</keyword>
<dbReference type="SUPFAM" id="SSF53335">
    <property type="entry name" value="S-adenosyl-L-methionine-dependent methyltransferases"/>
    <property type="match status" value="1"/>
</dbReference>
<keyword evidence="3 5" id="KW-0949">S-adenosyl-L-methionine</keyword>
<dbReference type="InterPro" id="IPR029063">
    <property type="entry name" value="SAM-dependent_MTases_sf"/>
</dbReference>
<dbReference type="Pfam" id="PF00145">
    <property type="entry name" value="DNA_methylase"/>
    <property type="match status" value="1"/>
</dbReference>
<dbReference type="GO" id="GO:0008168">
    <property type="term" value="F:methyltransferase activity"/>
    <property type="evidence" value="ECO:0007669"/>
    <property type="project" value="UniProtKB-KW"/>
</dbReference>
<dbReference type="Gene3D" id="3.90.120.10">
    <property type="entry name" value="DNA Methylase, subunit A, domain 2"/>
    <property type="match status" value="1"/>
</dbReference>
<evidence type="ECO:0000256" key="5">
    <source>
        <dbReference type="PROSITE-ProRule" id="PRU01016"/>
    </source>
</evidence>
<dbReference type="PANTHER" id="PTHR10629:SF52">
    <property type="entry name" value="DNA (CYTOSINE-5)-METHYLTRANSFERASE 1"/>
    <property type="match status" value="1"/>
</dbReference>
<sequence>MHPAASPHPTKAPKRPVAVDLFAGAGGLSLGLEQAGFDVVTSVEYDPVHATTHAFNFPLTDVLCDDIGKLPVDALRRSVQRGWENHHPAEPWDGTVDLVAGGPPCQGFSWIGKRRVDDARNDLIFHFFRLVNSLRPKYFLMENVPGITAGEHKELLADLVSKFEDAGYVVPKPQILNAAHYGVPQDRRRFMLLGYRNDVNPVSHPAPIFQPVRPVRSTLSAQLDGLPLGASVWDAIGDLPDLDAFPALASSDKVKLTSTQRKKMELASSAYARMLCGIDEDPTDFSHPRAGMSGWLTSSWQTQHTQTSIDRFAATEQGKTEKISRFLRLSEGGLCNTLRAGTGGERGAHTSPRPLHPRLARVISVREAARLHSFPDWFRLHSTKWNGFRQIGNAVPPIFGRALGRAVIEALGVEAVKPTIELDLPDEKLLYMAMGEATRFAGATHESIPKSRRQSRELLELAAAV</sequence>
<dbReference type="InterPro" id="IPR018117">
    <property type="entry name" value="C5_DNA_meth_AS"/>
</dbReference>
<dbReference type="RefSeq" id="WP_134561007.1">
    <property type="nucleotide sequence ID" value="NZ_SOFS01000007.1"/>
</dbReference>
<evidence type="ECO:0000313" key="8">
    <source>
        <dbReference type="EMBL" id="TFC23381.1"/>
    </source>
</evidence>
<evidence type="ECO:0000256" key="2">
    <source>
        <dbReference type="ARBA" id="ARBA00022679"/>
    </source>
</evidence>
<dbReference type="GO" id="GO:0032259">
    <property type="term" value="P:methylation"/>
    <property type="evidence" value="ECO:0007669"/>
    <property type="project" value="UniProtKB-KW"/>
</dbReference>